<dbReference type="AlphaFoldDB" id="A0A8D8R6I8"/>
<organism evidence="1">
    <name type="scientific">Cacopsylla melanoneura</name>
    <dbReference type="NCBI Taxonomy" id="428564"/>
    <lineage>
        <taxon>Eukaryota</taxon>
        <taxon>Metazoa</taxon>
        <taxon>Ecdysozoa</taxon>
        <taxon>Arthropoda</taxon>
        <taxon>Hexapoda</taxon>
        <taxon>Insecta</taxon>
        <taxon>Pterygota</taxon>
        <taxon>Neoptera</taxon>
        <taxon>Paraneoptera</taxon>
        <taxon>Hemiptera</taxon>
        <taxon>Sternorrhyncha</taxon>
        <taxon>Psylloidea</taxon>
        <taxon>Psyllidae</taxon>
        <taxon>Psyllinae</taxon>
        <taxon>Cacopsylla</taxon>
    </lineage>
</organism>
<dbReference type="EMBL" id="HBUF01127491">
    <property type="protein sequence ID" value="CAG6643514.1"/>
    <property type="molecule type" value="Transcribed_RNA"/>
</dbReference>
<name>A0A8D8R6I8_9HEMI</name>
<accession>A0A8D8R6I8</accession>
<reference evidence="1" key="1">
    <citation type="submission" date="2021-05" db="EMBL/GenBank/DDBJ databases">
        <authorList>
            <person name="Alioto T."/>
            <person name="Alioto T."/>
            <person name="Gomez Garrido J."/>
        </authorList>
    </citation>
    <scope>NUCLEOTIDE SEQUENCE</scope>
</reference>
<evidence type="ECO:0000313" key="1">
    <source>
        <dbReference type="EMBL" id="CAG6643514.1"/>
    </source>
</evidence>
<protein>
    <submittedName>
        <fullName evidence="1">Uncharacterized protein</fullName>
    </submittedName>
</protein>
<sequence>MSHVITCFKQNYNVESIEVIGLLVGARNNNLMRTNKSVRCTANGVRYGKFYSFTPNSSKIKICNLYSTVVLYTERNSEIPTYSTLDSFPCPAAPLGPKIFCLQFCIGLIPLKALTPFTLSQSGHLTSDPVEKVEFFLIQILVIQNSQYLPT</sequence>
<proteinExistence type="predicted"/>